<keyword evidence="6 10" id="KW-0548">Nucleotidyltransferase</keyword>
<comment type="subunit">
    <text evidence="10">Forms a ring-shaped head-to-tail homodimer around DNA.</text>
</comment>
<dbReference type="Gene3D" id="3.10.150.10">
    <property type="entry name" value="DNA Polymerase III, subunit A, domain 2"/>
    <property type="match status" value="1"/>
</dbReference>
<dbReference type="GO" id="GO:0003677">
    <property type="term" value="F:DNA binding"/>
    <property type="evidence" value="ECO:0007669"/>
    <property type="project" value="UniProtKB-UniRule"/>
</dbReference>
<dbReference type="RefSeq" id="WP_147100556.1">
    <property type="nucleotide sequence ID" value="NZ_VOOS01000003.1"/>
</dbReference>
<comment type="similarity">
    <text evidence="2 10">Belongs to the beta sliding clamp family.</text>
</comment>
<dbReference type="InterPro" id="IPR022635">
    <property type="entry name" value="DNA_polIII_beta_C"/>
</dbReference>
<dbReference type="SUPFAM" id="SSF55979">
    <property type="entry name" value="DNA clamp"/>
    <property type="match status" value="3"/>
</dbReference>
<dbReference type="OrthoDB" id="8421503at2"/>
<keyword evidence="8 10" id="KW-0239">DNA-directed DNA polymerase</keyword>
<dbReference type="NCBIfam" id="TIGR00663">
    <property type="entry name" value="dnan"/>
    <property type="match status" value="1"/>
</dbReference>
<reference evidence="14 15" key="1">
    <citation type="submission" date="2019-08" db="EMBL/GenBank/DDBJ databases">
        <title>Genome of Vicingus serpentipes NCIMB 15042.</title>
        <authorList>
            <person name="Bowman J.P."/>
        </authorList>
    </citation>
    <scope>NUCLEOTIDE SEQUENCE [LARGE SCALE GENOMIC DNA]</scope>
    <source>
        <strain evidence="14 15">NCIMB 15042</strain>
    </source>
</reference>
<dbReference type="EMBL" id="VOOS01000003">
    <property type="protein sequence ID" value="TXB65483.1"/>
    <property type="molecule type" value="Genomic_DNA"/>
</dbReference>
<keyword evidence="4 10" id="KW-0963">Cytoplasm</keyword>
<evidence type="ECO:0000256" key="2">
    <source>
        <dbReference type="ARBA" id="ARBA00010752"/>
    </source>
</evidence>
<sequence>MKFIVSSSILLKQLQLVGGVLNSSNTLPILDNFLFEIKKGKLSITASDLETTMITQVNVEAKEDGVIAMPAKLLLDTLKTFPEQPLTFTIDNDNFGVEISSDYGKYKLTGHNGSEFPKTPKLDSPSNINIDAATLANGINKSLFATGNDELRPVMSGVFFELNNDDLTFVATDAHKLVKYKRTDIKSEVGSSFILPKKPLTLLKGVLANLTEEVKVQYNETNAMFAFGDTKMICRLIDGKYPNYNAVIPTENPNKLTINRNALLSSVKRVSIFSNKTTHQVRLKITGSELSVSAEDLDFANEANERLTCQYEGEDMEIGFNSRFLVEMLTNLTSEEVNIAMSAPNRAGILTPSEKEDEAEEILMLVMPVMLNN</sequence>
<feature type="domain" description="DNA polymerase III beta sliding clamp N-terminal" evidence="11">
    <location>
        <begin position="1"/>
        <end position="118"/>
    </location>
</feature>
<feature type="domain" description="DNA polymerase III beta sliding clamp central" evidence="12">
    <location>
        <begin position="130"/>
        <end position="243"/>
    </location>
</feature>
<evidence type="ECO:0000259" key="12">
    <source>
        <dbReference type="Pfam" id="PF02767"/>
    </source>
</evidence>
<dbReference type="Gene3D" id="3.70.10.10">
    <property type="match status" value="1"/>
</dbReference>
<comment type="subcellular location">
    <subcellularLocation>
        <location evidence="1 10">Cytoplasm</location>
    </subcellularLocation>
</comment>
<evidence type="ECO:0000256" key="8">
    <source>
        <dbReference type="ARBA" id="ARBA00022932"/>
    </source>
</evidence>
<dbReference type="GO" id="GO:0006271">
    <property type="term" value="P:DNA strand elongation involved in DNA replication"/>
    <property type="evidence" value="ECO:0007669"/>
    <property type="project" value="TreeGrafter"/>
</dbReference>
<evidence type="ECO:0000256" key="4">
    <source>
        <dbReference type="ARBA" id="ARBA00022490"/>
    </source>
</evidence>
<evidence type="ECO:0000259" key="13">
    <source>
        <dbReference type="Pfam" id="PF02768"/>
    </source>
</evidence>
<proteinExistence type="inferred from homology"/>
<protein>
    <recommendedName>
        <fullName evidence="3 10">Beta sliding clamp</fullName>
    </recommendedName>
</protein>
<evidence type="ECO:0000256" key="10">
    <source>
        <dbReference type="PIRNR" id="PIRNR000804"/>
    </source>
</evidence>
<dbReference type="Pfam" id="PF02768">
    <property type="entry name" value="DNA_pol3_beta_3"/>
    <property type="match status" value="1"/>
</dbReference>
<evidence type="ECO:0000313" key="15">
    <source>
        <dbReference type="Proteomes" id="UP000321721"/>
    </source>
</evidence>
<dbReference type="PANTHER" id="PTHR30478">
    <property type="entry name" value="DNA POLYMERASE III SUBUNIT BETA"/>
    <property type="match status" value="1"/>
</dbReference>
<gene>
    <name evidence="14" type="primary">dnaN</name>
    <name evidence="14" type="ORF">FRY74_08660</name>
</gene>
<dbReference type="InterPro" id="IPR046938">
    <property type="entry name" value="DNA_clamp_sf"/>
</dbReference>
<keyword evidence="5 10" id="KW-0808">Transferase</keyword>
<keyword evidence="9" id="KW-0238">DNA-binding</keyword>
<feature type="domain" description="DNA polymerase III beta sliding clamp C-terminal" evidence="13">
    <location>
        <begin position="247"/>
        <end position="362"/>
    </location>
</feature>
<dbReference type="AlphaFoldDB" id="A0A5C6RT93"/>
<dbReference type="Proteomes" id="UP000321721">
    <property type="component" value="Unassembled WGS sequence"/>
</dbReference>
<evidence type="ECO:0000256" key="9">
    <source>
        <dbReference type="ARBA" id="ARBA00023125"/>
    </source>
</evidence>
<comment type="caution">
    <text evidence="14">The sequence shown here is derived from an EMBL/GenBank/DDBJ whole genome shotgun (WGS) entry which is preliminary data.</text>
</comment>
<dbReference type="InterPro" id="IPR022637">
    <property type="entry name" value="DNA_polIII_beta_cen"/>
</dbReference>
<dbReference type="Pfam" id="PF02767">
    <property type="entry name" value="DNA_pol3_beta_2"/>
    <property type="match status" value="1"/>
</dbReference>
<dbReference type="InterPro" id="IPR022634">
    <property type="entry name" value="DNA_polIII_beta_N"/>
</dbReference>
<evidence type="ECO:0000256" key="5">
    <source>
        <dbReference type="ARBA" id="ARBA00022679"/>
    </source>
</evidence>
<evidence type="ECO:0000256" key="1">
    <source>
        <dbReference type="ARBA" id="ARBA00004496"/>
    </source>
</evidence>
<dbReference type="PIRSF" id="PIRSF000804">
    <property type="entry name" value="DNA_pol_III_b"/>
    <property type="match status" value="1"/>
</dbReference>
<keyword evidence="7 10" id="KW-0235">DNA replication</keyword>
<name>A0A5C6RT93_9FLAO</name>
<keyword evidence="15" id="KW-1185">Reference proteome</keyword>
<dbReference type="SMART" id="SM00480">
    <property type="entry name" value="POL3Bc"/>
    <property type="match status" value="1"/>
</dbReference>
<dbReference type="CDD" id="cd00140">
    <property type="entry name" value="beta_clamp"/>
    <property type="match status" value="1"/>
</dbReference>
<dbReference type="GO" id="GO:0003887">
    <property type="term" value="F:DNA-directed DNA polymerase activity"/>
    <property type="evidence" value="ECO:0007669"/>
    <property type="project" value="UniProtKB-UniRule"/>
</dbReference>
<evidence type="ECO:0000256" key="3">
    <source>
        <dbReference type="ARBA" id="ARBA00021035"/>
    </source>
</evidence>
<dbReference type="Pfam" id="PF00712">
    <property type="entry name" value="DNA_pol3_beta"/>
    <property type="match status" value="1"/>
</dbReference>
<evidence type="ECO:0000256" key="6">
    <source>
        <dbReference type="ARBA" id="ARBA00022695"/>
    </source>
</evidence>
<accession>A0A5C6RT93</accession>
<evidence type="ECO:0000313" key="14">
    <source>
        <dbReference type="EMBL" id="TXB65483.1"/>
    </source>
</evidence>
<dbReference type="GO" id="GO:0005737">
    <property type="term" value="C:cytoplasm"/>
    <property type="evidence" value="ECO:0007669"/>
    <property type="project" value="UniProtKB-SubCell"/>
</dbReference>
<dbReference type="GO" id="GO:0009360">
    <property type="term" value="C:DNA polymerase III complex"/>
    <property type="evidence" value="ECO:0007669"/>
    <property type="project" value="InterPro"/>
</dbReference>
<dbReference type="PANTHER" id="PTHR30478:SF0">
    <property type="entry name" value="BETA SLIDING CLAMP"/>
    <property type="match status" value="1"/>
</dbReference>
<evidence type="ECO:0000259" key="11">
    <source>
        <dbReference type="Pfam" id="PF00712"/>
    </source>
</evidence>
<organism evidence="14 15">
    <name type="scientific">Vicingus serpentipes</name>
    <dbReference type="NCBI Taxonomy" id="1926625"/>
    <lineage>
        <taxon>Bacteria</taxon>
        <taxon>Pseudomonadati</taxon>
        <taxon>Bacteroidota</taxon>
        <taxon>Flavobacteriia</taxon>
        <taxon>Flavobacteriales</taxon>
        <taxon>Vicingaceae</taxon>
        <taxon>Vicingus</taxon>
    </lineage>
</organism>
<comment type="function">
    <text evidence="10">Confers DNA tethering and processivity to DNA polymerases and other proteins. Acts as a clamp, forming a ring around DNA (a reaction catalyzed by the clamp-loading complex) which diffuses in an ATP-independent manner freely and bidirectionally along dsDNA. Initially characterized for its ability to contact the catalytic subunit of DNA polymerase III (Pol III), a complex, multichain enzyme responsible for most of the replicative synthesis in bacteria; Pol III exhibits 3'-5' exonuclease proofreading activity. The beta chain is required for initiation of replication as well as for processivity of DNA replication.</text>
</comment>
<evidence type="ECO:0000256" key="7">
    <source>
        <dbReference type="ARBA" id="ARBA00022705"/>
    </source>
</evidence>
<dbReference type="InterPro" id="IPR001001">
    <property type="entry name" value="DNA_polIII_beta"/>
</dbReference>
<dbReference type="GO" id="GO:0008408">
    <property type="term" value="F:3'-5' exonuclease activity"/>
    <property type="evidence" value="ECO:0007669"/>
    <property type="project" value="InterPro"/>
</dbReference>